<dbReference type="Proteomes" id="UP001341840">
    <property type="component" value="Unassembled WGS sequence"/>
</dbReference>
<evidence type="ECO:0008006" key="3">
    <source>
        <dbReference type="Google" id="ProtNLM"/>
    </source>
</evidence>
<dbReference type="EMBL" id="JASCZI010211842">
    <property type="protein sequence ID" value="MED6197067.1"/>
    <property type="molecule type" value="Genomic_DNA"/>
</dbReference>
<name>A0ABU6XHD0_9FABA</name>
<sequence>MVFTNDGESYEFYKEFEKYHGVRIQKGDCKKDELGNVTSHRFFCNRKYLREAKHYNRVDMLREHKPETRINCQKDANNYFGKRRRGNIADGDAKAICSGMTAVANWITSTLVTYLHSL</sequence>
<protein>
    <recommendedName>
        <fullName evidence="3">FAR1 domain-containing protein</fullName>
    </recommendedName>
</protein>
<gene>
    <name evidence="1" type="ORF">PIB30_053245</name>
</gene>
<comment type="caution">
    <text evidence="1">The sequence shown here is derived from an EMBL/GenBank/DDBJ whole genome shotgun (WGS) entry which is preliminary data.</text>
</comment>
<keyword evidence="2" id="KW-1185">Reference proteome</keyword>
<organism evidence="1 2">
    <name type="scientific">Stylosanthes scabra</name>
    <dbReference type="NCBI Taxonomy" id="79078"/>
    <lineage>
        <taxon>Eukaryota</taxon>
        <taxon>Viridiplantae</taxon>
        <taxon>Streptophyta</taxon>
        <taxon>Embryophyta</taxon>
        <taxon>Tracheophyta</taxon>
        <taxon>Spermatophyta</taxon>
        <taxon>Magnoliopsida</taxon>
        <taxon>eudicotyledons</taxon>
        <taxon>Gunneridae</taxon>
        <taxon>Pentapetalae</taxon>
        <taxon>rosids</taxon>
        <taxon>fabids</taxon>
        <taxon>Fabales</taxon>
        <taxon>Fabaceae</taxon>
        <taxon>Papilionoideae</taxon>
        <taxon>50 kb inversion clade</taxon>
        <taxon>dalbergioids sensu lato</taxon>
        <taxon>Dalbergieae</taxon>
        <taxon>Pterocarpus clade</taxon>
        <taxon>Stylosanthes</taxon>
    </lineage>
</organism>
<evidence type="ECO:0000313" key="2">
    <source>
        <dbReference type="Proteomes" id="UP001341840"/>
    </source>
</evidence>
<evidence type="ECO:0000313" key="1">
    <source>
        <dbReference type="EMBL" id="MED6197067.1"/>
    </source>
</evidence>
<accession>A0ABU6XHD0</accession>
<reference evidence="1 2" key="1">
    <citation type="journal article" date="2023" name="Plants (Basel)">
        <title>Bridging the Gap: Combining Genomics and Transcriptomics Approaches to Understand Stylosanthes scabra, an Orphan Legume from the Brazilian Caatinga.</title>
        <authorList>
            <person name="Ferreira-Neto J.R.C."/>
            <person name="da Silva M.D."/>
            <person name="Binneck E."/>
            <person name="de Melo N.F."/>
            <person name="da Silva R.H."/>
            <person name="de Melo A.L.T.M."/>
            <person name="Pandolfi V."/>
            <person name="Bustamante F.O."/>
            <person name="Brasileiro-Vidal A.C."/>
            <person name="Benko-Iseppon A.M."/>
        </authorList>
    </citation>
    <scope>NUCLEOTIDE SEQUENCE [LARGE SCALE GENOMIC DNA]</scope>
    <source>
        <tissue evidence="1">Leaves</tissue>
    </source>
</reference>
<proteinExistence type="predicted"/>